<proteinExistence type="predicted"/>
<reference evidence="2" key="1">
    <citation type="submission" date="2015-01" db="EMBL/GenBank/DDBJ databases">
        <authorList>
            <person name="Paterson Steve"/>
        </authorList>
    </citation>
    <scope>NUCLEOTIDE SEQUENCE [LARGE SCALE GENOMIC DNA]</scope>
    <source>
        <strain evidence="2">OBR1</strain>
    </source>
</reference>
<dbReference type="Proteomes" id="UP000044377">
    <property type="component" value="Unassembled WGS sequence"/>
</dbReference>
<dbReference type="EMBL" id="CGIG01000001">
    <property type="protein sequence ID" value="CPR14480.1"/>
    <property type="molecule type" value="Genomic_DNA"/>
</dbReference>
<sequence>MIILALLFQFDARIYEIDDVGASQQIIDKYAWNSSSHKPLFLNL</sequence>
<gene>
    <name evidence="1" type="ORF">BN1221_00893c</name>
</gene>
<dbReference type="AlphaFoldDB" id="A0A0G4JRC9"/>
<evidence type="ECO:0000313" key="1">
    <source>
        <dbReference type="EMBL" id="CPR14480.1"/>
    </source>
</evidence>
<accession>A0A0G4JRC9</accession>
<evidence type="ECO:0000313" key="2">
    <source>
        <dbReference type="Proteomes" id="UP000044377"/>
    </source>
</evidence>
<keyword evidence="2" id="KW-1185">Reference proteome</keyword>
<name>A0A0G4JRC9_9GAMM</name>
<protein>
    <submittedName>
        <fullName evidence="1">Uncharacterized protein</fullName>
    </submittedName>
</protein>
<organism evidence="1 2">
    <name type="scientific">Brenneria goodwinii</name>
    <dbReference type="NCBI Taxonomy" id="1109412"/>
    <lineage>
        <taxon>Bacteria</taxon>
        <taxon>Pseudomonadati</taxon>
        <taxon>Pseudomonadota</taxon>
        <taxon>Gammaproteobacteria</taxon>
        <taxon>Enterobacterales</taxon>
        <taxon>Pectobacteriaceae</taxon>
        <taxon>Brenneria</taxon>
    </lineage>
</organism>